<dbReference type="Gene3D" id="1.10.238.10">
    <property type="entry name" value="EF-hand"/>
    <property type="match status" value="1"/>
</dbReference>
<dbReference type="STRING" id="58114.SAMN05216270_11348"/>
<proteinExistence type="predicted"/>
<dbReference type="GO" id="GO:0005509">
    <property type="term" value="F:calcium ion binding"/>
    <property type="evidence" value="ECO:0007669"/>
    <property type="project" value="InterPro"/>
</dbReference>
<dbReference type="SMART" id="SM00054">
    <property type="entry name" value="EFh"/>
    <property type="match status" value="4"/>
</dbReference>
<feature type="signal peptide" evidence="1">
    <location>
        <begin position="1"/>
        <end position="21"/>
    </location>
</feature>
<dbReference type="Proteomes" id="UP000198949">
    <property type="component" value="Unassembled WGS sequence"/>
</dbReference>
<dbReference type="InterPro" id="IPR002048">
    <property type="entry name" value="EF_hand_dom"/>
</dbReference>
<dbReference type="SUPFAM" id="SSF47473">
    <property type="entry name" value="EF-hand"/>
    <property type="match status" value="1"/>
</dbReference>
<evidence type="ECO:0000313" key="3">
    <source>
        <dbReference type="EMBL" id="SDE12184.1"/>
    </source>
</evidence>
<feature type="domain" description="EF-hand" evidence="2">
    <location>
        <begin position="89"/>
        <end position="124"/>
    </location>
</feature>
<reference evidence="4" key="1">
    <citation type="submission" date="2016-10" db="EMBL/GenBank/DDBJ databases">
        <authorList>
            <person name="Varghese N."/>
            <person name="Submissions S."/>
        </authorList>
    </citation>
    <scope>NUCLEOTIDE SEQUENCE [LARGE SCALE GENOMIC DNA]</scope>
    <source>
        <strain evidence="4">CGMCC 4.3516</strain>
    </source>
</reference>
<dbReference type="PROSITE" id="PS00018">
    <property type="entry name" value="EF_HAND_1"/>
    <property type="match status" value="4"/>
</dbReference>
<evidence type="ECO:0000256" key="1">
    <source>
        <dbReference type="SAM" id="SignalP"/>
    </source>
</evidence>
<organism evidence="3 4">
    <name type="scientific">Glycomyces harbinensis</name>
    <dbReference type="NCBI Taxonomy" id="58114"/>
    <lineage>
        <taxon>Bacteria</taxon>
        <taxon>Bacillati</taxon>
        <taxon>Actinomycetota</taxon>
        <taxon>Actinomycetes</taxon>
        <taxon>Glycomycetales</taxon>
        <taxon>Glycomycetaceae</taxon>
        <taxon>Glycomyces</taxon>
    </lineage>
</organism>
<dbReference type="AlphaFoldDB" id="A0A1G7ABA4"/>
<dbReference type="OrthoDB" id="7356823at2"/>
<sequence>MRASTKALAVGAAATAVAAGAAVVIGSRIRQNAGLDKVRRRKFDRWFDTLDVDGNQFITTQDLRQAADRVLTARGIPVDSPMGLELREVTARLWTDFIASADTDNDNRVSREELRAALGENMLGDRIAAGAKLASVADVYFMVTDEDGDGYISSEEFTELMRHWNGVEQAESARLFEYLDDDRDDRISPDEWKHAIYGFFLSPASDCPANNLMGRTGAPVLAPTGS</sequence>
<name>A0A1G7ABA4_9ACTN</name>
<dbReference type="PROSITE" id="PS50222">
    <property type="entry name" value="EF_HAND_2"/>
    <property type="match status" value="3"/>
</dbReference>
<dbReference type="InterPro" id="IPR011992">
    <property type="entry name" value="EF-hand-dom_pair"/>
</dbReference>
<dbReference type="Pfam" id="PF13499">
    <property type="entry name" value="EF-hand_7"/>
    <property type="match status" value="1"/>
</dbReference>
<keyword evidence="1" id="KW-0732">Signal</keyword>
<accession>A0A1G7ABA4</accession>
<feature type="domain" description="EF-hand" evidence="2">
    <location>
        <begin position="38"/>
        <end position="73"/>
    </location>
</feature>
<evidence type="ECO:0000259" key="2">
    <source>
        <dbReference type="PROSITE" id="PS50222"/>
    </source>
</evidence>
<dbReference type="EMBL" id="FNAD01000013">
    <property type="protein sequence ID" value="SDE12184.1"/>
    <property type="molecule type" value="Genomic_DNA"/>
</dbReference>
<dbReference type="Pfam" id="PF13202">
    <property type="entry name" value="EF-hand_5"/>
    <property type="match status" value="1"/>
</dbReference>
<feature type="chain" id="PRO_5011580100" evidence="1">
    <location>
        <begin position="22"/>
        <end position="226"/>
    </location>
</feature>
<protein>
    <submittedName>
        <fullName evidence="3">Ca2+-binding protein, EF-hand superfamily</fullName>
    </submittedName>
</protein>
<feature type="domain" description="EF-hand" evidence="2">
    <location>
        <begin position="132"/>
        <end position="167"/>
    </location>
</feature>
<dbReference type="InterPro" id="IPR018247">
    <property type="entry name" value="EF_Hand_1_Ca_BS"/>
</dbReference>
<gene>
    <name evidence="3" type="ORF">SAMN05216270_11348</name>
</gene>
<keyword evidence="4" id="KW-1185">Reference proteome</keyword>
<dbReference type="PANTHER" id="PTHR23064">
    <property type="entry name" value="TROPONIN"/>
    <property type="match status" value="1"/>
</dbReference>
<dbReference type="InterPro" id="IPR052591">
    <property type="entry name" value="CML21-like"/>
</dbReference>
<evidence type="ECO:0000313" key="4">
    <source>
        <dbReference type="Proteomes" id="UP000198949"/>
    </source>
</evidence>
<dbReference type="CDD" id="cd00051">
    <property type="entry name" value="EFh"/>
    <property type="match status" value="2"/>
</dbReference>
<dbReference type="RefSeq" id="WP_091038973.1">
    <property type="nucleotide sequence ID" value="NZ_FNAD01000013.1"/>
</dbReference>